<organism evidence="2 3">
    <name type="scientific">Volvox reticuliferus</name>
    <dbReference type="NCBI Taxonomy" id="1737510"/>
    <lineage>
        <taxon>Eukaryota</taxon>
        <taxon>Viridiplantae</taxon>
        <taxon>Chlorophyta</taxon>
        <taxon>core chlorophytes</taxon>
        <taxon>Chlorophyceae</taxon>
        <taxon>CS clade</taxon>
        <taxon>Chlamydomonadales</taxon>
        <taxon>Volvocaceae</taxon>
        <taxon>Volvox</taxon>
    </lineage>
</organism>
<proteinExistence type="predicted"/>
<keyword evidence="3" id="KW-1185">Reference proteome</keyword>
<accession>A0A8J4C490</accession>
<sequence>MPKEQAGYKVKRPNNFWAPFISWWRHHHDAAGRRATSAEIREWYKKYAHVCWSEEDMPDITDVLTHSKGMRTTQQIQEFFRNYRLARKCKERAARKIMSQGDNGIAAADSAFLTEDALVGKSGRQWDPPHLDASRVIDLGKTAPRGSPEQAYPALLANMSNVLIPGTALHQNNGNGHSLLNFNILRRSAAESVYGPNVATVANDTTNSATSGAQHLGYGFPIAASELHDHVAALMLACGGTAASASLPVDSLHTELRLLATLQHWRRALELAEAQLQGQAARLQPDATCVDVSTAERNAQTNAPTHTEGLDRTQPQHISSSRGPVTDMAGIAHCQPGGGPSSGSTVQLVLGMTEDMQRNGLTDLAGQLVKSLLGHGAYMGDEQLRSLGNIMAQGGMKMDLPQLLRFLAAGADSSGREAAAVITQIMSGRTGPL</sequence>
<dbReference type="EMBL" id="BNCP01000002">
    <property type="protein sequence ID" value="GIL71213.1"/>
    <property type="molecule type" value="Genomic_DNA"/>
</dbReference>
<feature type="region of interest" description="Disordered" evidence="1">
    <location>
        <begin position="299"/>
        <end position="324"/>
    </location>
</feature>
<evidence type="ECO:0000313" key="2">
    <source>
        <dbReference type="EMBL" id="GIL71213.1"/>
    </source>
</evidence>
<evidence type="ECO:0000256" key="1">
    <source>
        <dbReference type="SAM" id="MobiDB-lite"/>
    </source>
</evidence>
<feature type="compositionally biased region" description="Polar residues" evidence="1">
    <location>
        <begin position="313"/>
        <end position="323"/>
    </location>
</feature>
<reference evidence="2" key="1">
    <citation type="journal article" date="2021" name="Proc. Natl. Acad. Sci. U.S.A.">
        <title>Three genomes in the algal genus Volvox reveal the fate of a haploid sex-determining region after a transition to homothallism.</title>
        <authorList>
            <person name="Yamamoto K."/>
            <person name="Hamaji T."/>
            <person name="Kawai-Toyooka H."/>
            <person name="Matsuzaki R."/>
            <person name="Takahashi F."/>
            <person name="Nishimura Y."/>
            <person name="Kawachi M."/>
            <person name="Noguchi H."/>
            <person name="Minakuchi Y."/>
            <person name="Umen J.G."/>
            <person name="Toyoda A."/>
            <person name="Nozaki H."/>
        </authorList>
    </citation>
    <scope>NUCLEOTIDE SEQUENCE</scope>
    <source>
        <strain evidence="2">NIES-3786</strain>
    </source>
</reference>
<dbReference type="Proteomes" id="UP000747110">
    <property type="component" value="Unassembled WGS sequence"/>
</dbReference>
<dbReference type="OrthoDB" id="552543at2759"/>
<name>A0A8J4C490_9CHLO</name>
<gene>
    <name evidence="2" type="ORF">Vretifemale_1806</name>
</gene>
<evidence type="ECO:0000313" key="3">
    <source>
        <dbReference type="Proteomes" id="UP000747110"/>
    </source>
</evidence>
<dbReference type="AlphaFoldDB" id="A0A8J4C490"/>
<protein>
    <submittedName>
        <fullName evidence="2">Uncharacterized protein</fullName>
    </submittedName>
</protein>
<comment type="caution">
    <text evidence="2">The sequence shown here is derived from an EMBL/GenBank/DDBJ whole genome shotgun (WGS) entry which is preliminary data.</text>
</comment>